<feature type="binding site" evidence="3">
    <location>
        <position position="5"/>
    </location>
    <ligand>
        <name>a divalent metal cation</name>
        <dbReference type="ChEBI" id="CHEBI:60240"/>
        <label>1</label>
    </ligand>
</feature>
<dbReference type="GO" id="GO:0016788">
    <property type="term" value="F:hydrolase activity, acting on ester bonds"/>
    <property type="evidence" value="ECO:0007669"/>
    <property type="project" value="InterPro"/>
</dbReference>
<dbReference type="PANTHER" id="PTHR46124:SF2">
    <property type="entry name" value="D-AMINOACYL-TRNA DEACYLASE"/>
    <property type="match status" value="1"/>
</dbReference>
<dbReference type="InterPro" id="IPR018228">
    <property type="entry name" value="DNase_TatD-rel_CS"/>
</dbReference>
<name>A0AA42XI84_ACIJO</name>
<dbReference type="Proteomes" id="UP001162261">
    <property type="component" value="Unassembled WGS sequence"/>
</dbReference>
<evidence type="ECO:0000256" key="3">
    <source>
        <dbReference type="PIRSR" id="PIRSR005902-1"/>
    </source>
</evidence>
<dbReference type="Gene3D" id="3.20.20.140">
    <property type="entry name" value="Metal-dependent hydrolases"/>
    <property type="match status" value="1"/>
</dbReference>
<comment type="caution">
    <text evidence="4">The sequence shown here is derived from an EMBL/GenBank/DDBJ whole genome shotgun (WGS) entry which is preliminary data.</text>
</comment>
<gene>
    <name evidence="4" type="ORF">N5J46_16640</name>
</gene>
<dbReference type="InterPro" id="IPR001130">
    <property type="entry name" value="TatD-like"/>
</dbReference>
<evidence type="ECO:0000256" key="2">
    <source>
        <dbReference type="ARBA" id="ARBA00022801"/>
    </source>
</evidence>
<dbReference type="PROSITE" id="PS01091">
    <property type="entry name" value="TATD_3"/>
    <property type="match status" value="1"/>
</dbReference>
<dbReference type="AlphaFoldDB" id="A0AA42XI84"/>
<feature type="binding site" evidence="3">
    <location>
        <position position="7"/>
    </location>
    <ligand>
        <name>a divalent metal cation</name>
        <dbReference type="ChEBI" id="CHEBI:60240"/>
        <label>1</label>
    </ligand>
</feature>
<proteinExistence type="inferred from homology"/>
<evidence type="ECO:0000313" key="5">
    <source>
        <dbReference type="Proteomes" id="UP001162261"/>
    </source>
</evidence>
<dbReference type="CDD" id="cd01310">
    <property type="entry name" value="TatD_DNAse"/>
    <property type="match status" value="1"/>
</dbReference>
<feature type="binding site" evidence="3">
    <location>
        <position position="194"/>
    </location>
    <ligand>
        <name>a divalent metal cation</name>
        <dbReference type="ChEBI" id="CHEBI:60240"/>
        <label>1</label>
    </ligand>
</feature>
<sequence length="242" mass="27425">MIDFHAHLDLYPNVVHVIQNIVNMNMYVLSVTTTPSAWEGTNALSINFPRIKTALGLHPQIAHERYSELPLFDRLISKTRYIGEIGLDGGKEFKDHWNIQTMVFEHILRACTNAGGKILSIHSRHATSEVLNFIEKYPKAGVPILHWFTGNKTELRRAISLGCWFSVGPAMLKSKRAIELVKEIPIDRLITETDGPFAQVNKVSAMPWDVAIALKQLSDILKMPYSEIERLIHNNFSNLLLS</sequence>
<dbReference type="EMBL" id="JAOCLH010000058">
    <property type="protein sequence ID" value="MDH2174015.1"/>
    <property type="molecule type" value="Genomic_DNA"/>
</dbReference>
<protein>
    <submittedName>
        <fullName evidence="4">TatD family hydrolase</fullName>
    </submittedName>
</protein>
<keyword evidence="3" id="KW-0479">Metal-binding</keyword>
<keyword evidence="2 4" id="KW-0378">Hydrolase</keyword>
<feature type="binding site" evidence="3">
    <location>
        <position position="146"/>
    </location>
    <ligand>
        <name>a divalent metal cation</name>
        <dbReference type="ChEBI" id="CHEBI:60240"/>
        <label>2</label>
    </ligand>
</feature>
<feature type="binding site" evidence="3">
    <location>
        <position position="84"/>
    </location>
    <ligand>
        <name>a divalent metal cation</name>
        <dbReference type="ChEBI" id="CHEBI:60240"/>
        <label>1</label>
    </ligand>
</feature>
<dbReference type="InterPro" id="IPR049677">
    <property type="entry name" value="QatD"/>
</dbReference>
<dbReference type="RefSeq" id="WP_279693967.1">
    <property type="nucleotide sequence ID" value="NZ_JAOCLE010000064.1"/>
</dbReference>
<organism evidence="4 5">
    <name type="scientific">Acinetobacter johnsonii</name>
    <dbReference type="NCBI Taxonomy" id="40214"/>
    <lineage>
        <taxon>Bacteria</taxon>
        <taxon>Pseudomonadati</taxon>
        <taxon>Pseudomonadota</taxon>
        <taxon>Gammaproteobacteria</taxon>
        <taxon>Moraxellales</taxon>
        <taxon>Moraxellaceae</taxon>
        <taxon>Acinetobacter</taxon>
    </lineage>
</organism>
<dbReference type="SUPFAM" id="SSF51556">
    <property type="entry name" value="Metallo-dependent hydrolases"/>
    <property type="match status" value="1"/>
</dbReference>
<dbReference type="InterPro" id="IPR032466">
    <property type="entry name" value="Metal_Hydrolase"/>
</dbReference>
<dbReference type="GO" id="GO:0046872">
    <property type="term" value="F:metal ion binding"/>
    <property type="evidence" value="ECO:0007669"/>
    <property type="project" value="UniProtKB-KW"/>
</dbReference>
<feature type="binding site" evidence="3">
    <location>
        <position position="122"/>
    </location>
    <ligand>
        <name>a divalent metal cation</name>
        <dbReference type="ChEBI" id="CHEBI:60240"/>
        <label>2</label>
    </ligand>
</feature>
<evidence type="ECO:0000313" key="4">
    <source>
        <dbReference type="EMBL" id="MDH2174015.1"/>
    </source>
</evidence>
<accession>A0AA42XI84</accession>
<evidence type="ECO:0000256" key="1">
    <source>
        <dbReference type="ARBA" id="ARBA00009275"/>
    </source>
</evidence>
<reference evidence="4" key="1">
    <citation type="submission" date="2022-09" db="EMBL/GenBank/DDBJ databases">
        <title>Intensive care unit water sources are persistently colonized with multi-drug resistant bacteria and are the site of extensive horizontal gene transfer of antibiotic resistance genes.</title>
        <authorList>
            <person name="Diorio-Toth L."/>
        </authorList>
    </citation>
    <scope>NUCLEOTIDE SEQUENCE</scope>
    <source>
        <strain evidence="4">GD03649</strain>
    </source>
</reference>
<dbReference type="PANTHER" id="PTHR46124">
    <property type="entry name" value="D-AMINOACYL-TRNA DEACYLASE"/>
    <property type="match status" value="1"/>
</dbReference>
<comment type="similarity">
    <text evidence="1">Belongs to the metallo-dependent hydrolases superfamily. TatD-type hydrolase family.</text>
</comment>
<dbReference type="PIRSF" id="PIRSF005902">
    <property type="entry name" value="DNase_TatD"/>
    <property type="match status" value="1"/>
</dbReference>
<dbReference type="Pfam" id="PF01026">
    <property type="entry name" value="TatD_DNase"/>
    <property type="match status" value="1"/>
</dbReference>
<dbReference type="NCBIfam" id="NF041926">
    <property type="entry name" value="QatD"/>
    <property type="match status" value="1"/>
</dbReference>